<dbReference type="InterPro" id="IPR020845">
    <property type="entry name" value="AMP-binding_CS"/>
</dbReference>
<dbReference type="CDD" id="cd17654">
    <property type="entry name" value="A_NRPS_acs4"/>
    <property type="match status" value="1"/>
</dbReference>
<dbReference type="InterPro" id="IPR025110">
    <property type="entry name" value="AMP-bd_C"/>
</dbReference>
<evidence type="ECO:0000313" key="7">
    <source>
        <dbReference type="Proteomes" id="UP001066276"/>
    </source>
</evidence>
<dbReference type="AlphaFoldDB" id="A0AAV7WPP3"/>
<dbReference type="InterPro" id="IPR045851">
    <property type="entry name" value="AMP-bd_C_sf"/>
</dbReference>
<dbReference type="PANTHER" id="PTHR44394:SF1">
    <property type="entry name" value="BETA-ALANINE-ACTIVATING ENZYME"/>
    <property type="match status" value="1"/>
</dbReference>
<proteinExistence type="inferred from homology"/>
<dbReference type="InterPro" id="IPR011047">
    <property type="entry name" value="Quinoprotein_ADH-like_sf"/>
</dbReference>
<reference evidence="6" key="1">
    <citation type="journal article" date="2022" name="bioRxiv">
        <title>Sequencing and chromosome-scale assembly of the giantPleurodeles waltlgenome.</title>
        <authorList>
            <person name="Brown T."/>
            <person name="Elewa A."/>
            <person name="Iarovenko S."/>
            <person name="Subramanian E."/>
            <person name="Araus A.J."/>
            <person name="Petzold A."/>
            <person name="Susuki M."/>
            <person name="Suzuki K.-i.T."/>
            <person name="Hayashi T."/>
            <person name="Toyoda A."/>
            <person name="Oliveira C."/>
            <person name="Osipova E."/>
            <person name="Leigh N.D."/>
            <person name="Simon A."/>
            <person name="Yun M.H."/>
        </authorList>
    </citation>
    <scope>NUCLEOTIDE SEQUENCE</scope>
    <source>
        <strain evidence="6">20211129_DDA</strain>
        <tissue evidence="6">Liver</tissue>
    </source>
</reference>
<comment type="caution">
    <text evidence="6">The sequence shown here is derived from an EMBL/GenBank/DDBJ whole genome shotgun (WGS) entry which is preliminary data.</text>
</comment>
<protein>
    <recommendedName>
        <fullName evidence="8">Beta-alanine-activating enzyme</fullName>
    </recommendedName>
</protein>
<evidence type="ECO:0008006" key="8">
    <source>
        <dbReference type="Google" id="ProtNLM"/>
    </source>
</evidence>
<dbReference type="InterPro" id="IPR042099">
    <property type="entry name" value="ANL_N_sf"/>
</dbReference>
<name>A0AAV7WPP3_PLEWA</name>
<dbReference type="Gene3D" id="2.130.10.10">
    <property type="entry name" value="YVTN repeat-like/Quinoprotein amine dehydrogenase"/>
    <property type="match status" value="2"/>
</dbReference>
<dbReference type="Gene3D" id="3.40.50.12780">
    <property type="entry name" value="N-terminal domain of ligase-like"/>
    <property type="match status" value="1"/>
</dbReference>
<dbReference type="InterPro" id="IPR000873">
    <property type="entry name" value="AMP-dep_synth/lig_dom"/>
</dbReference>
<dbReference type="PROSITE" id="PS00455">
    <property type="entry name" value="AMP_BINDING"/>
    <property type="match status" value="1"/>
</dbReference>
<gene>
    <name evidence="6" type="ORF">NDU88_002812</name>
</gene>
<feature type="domain" description="AMP-dependent synthetase/ligase" evidence="3">
    <location>
        <begin position="17"/>
        <end position="346"/>
    </location>
</feature>
<dbReference type="GO" id="GO:0006629">
    <property type="term" value="P:lipid metabolic process"/>
    <property type="evidence" value="ECO:0007669"/>
    <property type="project" value="UniProtKB-KW"/>
</dbReference>
<keyword evidence="7" id="KW-1185">Reference proteome</keyword>
<dbReference type="Pfam" id="PF13193">
    <property type="entry name" value="AMP-binding_C"/>
    <property type="match status" value="1"/>
</dbReference>
<evidence type="ECO:0000256" key="2">
    <source>
        <dbReference type="ARBA" id="ARBA00023098"/>
    </source>
</evidence>
<dbReference type="InterPro" id="IPR052091">
    <property type="entry name" value="Beta-ala_Activ/Resist"/>
</dbReference>
<dbReference type="Pfam" id="PF00501">
    <property type="entry name" value="AMP-binding"/>
    <property type="match status" value="1"/>
</dbReference>
<dbReference type="PANTHER" id="PTHR44394">
    <property type="entry name" value="BETA-ALANINE-ACTIVATING ENZYME"/>
    <property type="match status" value="1"/>
</dbReference>
<dbReference type="GO" id="GO:0043041">
    <property type="term" value="P:amino acid activation for nonribosomal peptide biosynthetic process"/>
    <property type="evidence" value="ECO:0007669"/>
    <property type="project" value="TreeGrafter"/>
</dbReference>
<dbReference type="InterPro" id="IPR018391">
    <property type="entry name" value="PQQ_b-propeller_rpt"/>
</dbReference>
<dbReference type="InterPro" id="IPR002372">
    <property type="entry name" value="PQQ_rpt_dom"/>
</dbReference>
<dbReference type="EMBL" id="JANPWB010000001">
    <property type="protein sequence ID" value="KAJ1215203.1"/>
    <property type="molecule type" value="Genomic_DNA"/>
</dbReference>
<organism evidence="6 7">
    <name type="scientific">Pleurodeles waltl</name>
    <name type="common">Iberian ribbed newt</name>
    <dbReference type="NCBI Taxonomy" id="8319"/>
    <lineage>
        <taxon>Eukaryota</taxon>
        <taxon>Metazoa</taxon>
        <taxon>Chordata</taxon>
        <taxon>Craniata</taxon>
        <taxon>Vertebrata</taxon>
        <taxon>Euteleostomi</taxon>
        <taxon>Amphibia</taxon>
        <taxon>Batrachia</taxon>
        <taxon>Caudata</taxon>
        <taxon>Salamandroidea</taxon>
        <taxon>Salamandridae</taxon>
        <taxon>Pleurodelinae</taxon>
        <taxon>Pleurodeles</taxon>
    </lineage>
</organism>
<evidence type="ECO:0000259" key="3">
    <source>
        <dbReference type="Pfam" id="PF00501"/>
    </source>
</evidence>
<dbReference type="Gene3D" id="2.40.10.480">
    <property type="match status" value="1"/>
</dbReference>
<accession>A0AAV7WPP3</accession>
<dbReference type="SUPFAM" id="SSF56801">
    <property type="entry name" value="Acetyl-CoA synthetase-like"/>
    <property type="match status" value="1"/>
</dbReference>
<evidence type="ECO:0000256" key="1">
    <source>
        <dbReference type="ARBA" id="ARBA00006432"/>
    </source>
</evidence>
<dbReference type="InterPro" id="IPR048005">
    <property type="entry name" value="AASDH_AMP"/>
</dbReference>
<sequence length="1050" mass="117071">MRTIGRLALPCPREVPAAYSPIDPGTPPNVAFDFMKRCNFKYILVQDNIVQAFKKSYSSRFHKLDSSSGPLGVTLIKVQWYDSSESWLEDVKVRNKIKQLTVKSHFENENVLQKNSEEVHFKDSMDIQQKLSLAYVLHTSGTTGTPKIVRVPHKCIIPNILHLRSIFNITEHDLLFLASPLTFDPSVIEMFVALTSGACLLIVPKTIKMMPHKLCDTLFHSHKVTVLQATPTLLRTFGSHYLRSAVLAASTSLRVLALGGETFPALSVLRKWRAEGNQTIIFNLYGVTEVSCWASFYRIPEEVFGNTVRDDPAVPLGIPLLGTIVEVRDANGSIVEEGEGQLFLGGKERICLLDDEASVSSSTMRETGDWVTVKDGNIMFLGRKDNQIKRHGKRLNIEYVQQVVEGFCEVEACAVTWYQNEKLVLFVVPRDTIEKKSMFAELQKHLNSYAVPDDIFVIETLPLTSHGKTNTSELNRLYKAHLSMRISATQIHDEEELWDVLQFIWKTLLGTCDLTVNVSKESVFLYCGGDSLKSLRFQEEIENLVGKTIPGLLEVIINNTLSDIHNHISNYLFHNKKLTSSRNNCTAKRKRKAVDSGEFIEESVEHSESQEYLTVVLETSGFIALSRGNLVFSNYASLSDNEQPWSELQQDDSCCSNEGYITSLAENITGTGTEGSDVPVDLIVNKRCKKQCFEINSELILDLRWKSNTGKCVDASPLAIISINDYSSGTIYIGSHSHRMKALDLSSGKVKWEKFLGDRIESAACVSRCGKYIIVGCYDGIVYFLKRQNGETYWTFTTENAVKSSPAVDPSTGFVFIGSHDQHAYAFNLDRKECVWKQHCGGGAIFSSPALSIRPHHLYIATLGGLLLALNPDSGSIIWKYSCEKPLFSSPRCTQDCVCVGCVDQTLYCFSHHGEKIWHFSTNGPIFSTPCISGLSAQAVFFGSHDGFLYCCSLSGGLKWKFPTSAKVYATPFYFCARDGANESFVAAASTDGTMWILEAESGILRATYKLPGEVFSSPVICGTKLIVGCRNDYVYCLDLYAAERKNTGH</sequence>
<evidence type="ECO:0000313" key="6">
    <source>
        <dbReference type="EMBL" id="KAJ1215203.1"/>
    </source>
</evidence>
<dbReference type="Proteomes" id="UP001066276">
    <property type="component" value="Chromosome 1_1"/>
</dbReference>
<dbReference type="Pfam" id="PF13570">
    <property type="entry name" value="Beta-prop_ACSF4"/>
    <property type="match status" value="1"/>
</dbReference>
<dbReference type="SMART" id="SM00564">
    <property type="entry name" value="PQQ"/>
    <property type="match status" value="8"/>
</dbReference>
<dbReference type="SUPFAM" id="SSF50998">
    <property type="entry name" value="Quinoprotein alcohol dehydrogenase-like"/>
    <property type="match status" value="1"/>
</dbReference>
<feature type="domain" description="AMP-binding enzyme C-terminal" evidence="4">
    <location>
        <begin position="411"/>
        <end position="468"/>
    </location>
</feature>
<keyword evidence="2" id="KW-0443">Lipid metabolism</keyword>
<dbReference type="InterPro" id="IPR015943">
    <property type="entry name" value="WD40/YVTN_repeat-like_dom_sf"/>
</dbReference>
<feature type="domain" description="Pyrrolo-quinoline quinone repeat" evidence="5">
    <location>
        <begin position="709"/>
        <end position="1040"/>
    </location>
</feature>
<comment type="similarity">
    <text evidence="1">Belongs to the ATP-dependent AMP-binding enzyme family.</text>
</comment>
<evidence type="ECO:0000259" key="5">
    <source>
        <dbReference type="Pfam" id="PF13570"/>
    </source>
</evidence>
<dbReference type="Gene3D" id="3.30.300.30">
    <property type="match status" value="1"/>
</dbReference>
<evidence type="ECO:0000259" key="4">
    <source>
        <dbReference type="Pfam" id="PF13193"/>
    </source>
</evidence>